<dbReference type="RefSeq" id="WP_093472995.1">
    <property type="nucleotide sequence ID" value="NZ_FOUI01000002.1"/>
</dbReference>
<dbReference type="PANTHER" id="PTHR33677">
    <property type="entry name" value="TRANSCRIPTIONAL REPRESSOR FRMR-RELATED"/>
    <property type="match status" value="1"/>
</dbReference>
<protein>
    <submittedName>
        <fullName evidence="2">DNA-binding transcriptional regulator, FrmR family</fullName>
    </submittedName>
</protein>
<dbReference type="GO" id="GO:0003677">
    <property type="term" value="F:DNA binding"/>
    <property type="evidence" value="ECO:0007669"/>
    <property type="project" value="UniProtKB-KW"/>
</dbReference>
<dbReference type="PANTHER" id="PTHR33677:SF5">
    <property type="entry name" value="TRANSCRIPTIONAL REPRESSOR FRMR"/>
    <property type="match status" value="1"/>
</dbReference>
<accession>A0A1I4PI66</accession>
<dbReference type="InterPro" id="IPR038390">
    <property type="entry name" value="Metal_Tscrpt_repr_sf"/>
</dbReference>
<dbReference type="STRING" id="1720063.SAMN05216217_102341"/>
<dbReference type="Pfam" id="PF02583">
    <property type="entry name" value="Trns_repr_metal"/>
    <property type="match status" value="1"/>
</dbReference>
<proteinExistence type="inferred from homology"/>
<evidence type="ECO:0000256" key="1">
    <source>
        <dbReference type="ARBA" id="ARBA00005260"/>
    </source>
</evidence>
<sequence length="99" mass="11144">MSETPAVSENIECEAAADRQKAMLQRLARVEGQIRGIQAMIRRGEPCEAVAQQFSASRSALDKAYRLMLTCLIEETLQEPDQNAAEAVERVRKIFIKYT</sequence>
<dbReference type="EMBL" id="FOUI01000002">
    <property type="protein sequence ID" value="SFM27290.1"/>
    <property type="molecule type" value="Genomic_DNA"/>
</dbReference>
<keyword evidence="3" id="KW-1185">Reference proteome</keyword>
<dbReference type="Proteomes" id="UP000243629">
    <property type="component" value="Unassembled WGS sequence"/>
</dbReference>
<dbReference type="GO" id="GO:0046872">
    <property type="term" value="F:metal ion binding"/>
    <property type="evidence" value="ECO:0007669"/>
    <property type="project" value="InterPro"/>
</dbReference>
<dbReference type="GO" id="GO:0045892">
    <property type="term" value="P:negative regulation of DNA-templated transcription"/>
    <property type="evidence" value="ECO:0007669"/>
    <property type="project" value="UniProtKB-ARBA"/>
</dbReference>
<name>A0A1I4PI66_9GAMM</name>
<dbReference type="InterPro" id="IPR003735">
    <property type="entry name" value="Metal_Tscrpt_repr"/>
</dbReference>
<organism evidence="2 3">
    <name type="scientific">Halopseudomonas yangmingensis</name>
    <dbReference type="NCBI Taxonomy" id="1720063"/>
    <lineage>
        <taxon>Bacteria</taxon>
        <taxon>Pseudomonadati</taxon>
        <taxon>Pseudomonadota</taxon>
        <taxon>Gammaproteobacteria</taxon>
        <taxon>Pseudomonadales</taxon>
        <taxon>Pseudomonadaceae</taxon>
        <taxon>Halopseudomonas</taxon>
    </lineage>
</organism>
<dbReference type="Gene3D" id="1.20.58.1000">
    <property type="entry name" value="Metal-sensitive repressor, helix protomer"/>
    <property type="match status" value="1"/>
</dbReference>
<gene>
    <name evidence="2" type="ORF">SAMN05216217_102341</name>
</gene>
<dbReference type="AlphaFoldDB" id="A0A1I4PI66"/>
<evidence type="ECO:0000313" key="2">
    <source>
        <dbReference type="EMBL" id="SFM27290.1"/>
    </source>
</evidence>
<keyword evidence="2" id="KW-0238">DNA-binding</keyword>
<reference evidence="3" key="1">
    <citation type="submission" date="2016-10" db="EMBL/GenBank/DDBJ databases">
        <authorList>
            <person name="Varghese N."/>
            <person name="Submissions S."/>
        </authorList>
    </citation>
    <scope>NUCLEOTIDE SEQUENCE [LARGE SCALE GENOMIC DNA]</scope>
    <source>
        <strain evidence="3">DSM 24213</strain>
    </source>
</reference>
<comment type="similarity">
    <text evidence="1">Belongs to the FrmR/RcnR family.</text>
</comment>
<dbReference type="OrthoDB" id="9806052at2"/>
<evidence type="ECO:0000313" key="3">
    <source>
        <dbReference type="Proteomes" id="UP000243629"/>
    </source>
</evidence>